<name>A0A4Y1ZT68_ARAVE</name>
<dbReference type="PANTHER" id="PTHR45823:SF1">
    <property type="entry name" value="T-SNARE COILED-COIL HOMOLOGY DOMAIN-CONTAINING PROTEIN"/>
    <property type="match status" value="1"/>
</dbReference>
<dbReference type="PANTHER" id="PTHR45823">
    <property type="entry name" value="T-SNARE COILED-COIL HOMOLOGY DOMAIN-CONTAINING PROTEIN"/>
    <property type="match status" value="1"/>
</dbReference>
<organism evidence="1 2">
    <name type="scientific">Araneus ventricosus</name>
    <name type="common">Orbweaver spider</name>
    <name type="synonym">Epeira ventricosa</name>
    <dbReference type="NCBI Taxonomy" id="182803"/>
    <lineage>
        <taxon>Eukaryota</taxon>
        <taxon>Metazoa</taxon>
        <taxon>Ecdysozoa</taxon>
        <taxon>Arthropoda</taxon>
        <taxon>Chelicerata</taxon>
        <taxon>Arachnida</taxon>
        <taxon>Araneae</taxon>
        <taxon>Araneomorphae</taxon>
        <taxon>Entelegynae</taxon>
        <taxon>Araneoidea</taxon>
        <taxon>Araneidae</taxon>
        <taxon>Araneus</taxon>
    </lineage>
</organism>
<proteinExistence type="predicted"/>
<comment type="caution">
    <text evidence="1">The sequence shown here is derived from an EMBL/GenBank/DDBJ whole genome shotgun (WGS) entry which is preliminary data.</text>
</comment>
<evidence type="ECO:0000313" key="1">
    <source>
        <dbReference type="EMBL" id="GBL64687.1"/>
    </source>
</evidence>
<feature type="non-terminal residue" evidence="1">
    <location>
        <position position="172"/>
    </location>
</feature>
<dbReference type="AlphaFoldDB" id="A0A4Y1ZT68"/>
<evidence type="ECO:0000313" key="2">
    <source>
        <dbReference type="Proteomes" id="UP000499080"/>
    </source>
</evidence>
<accession>A0A4Y1ZT68</accession>
<dbReference type="OrthoDB" id="6430814at2759"/>
<sequence>MEEISRTPEEADKLADITTIEKALEARFGVSHLTQSYRTEFKTRQQKPGKSLQLLAVDVERFISLVYAECPLDVRESLGDQLFVDAIRDEDTQLSASLMDLMEISASMKYEASKTASKICMHARVHVEPSANNILGLELVVEDVRYKDQGTFTCSAVVDGRETRIQFYLKVY</sequence>
<protein>
    <submittedName>
        <fullName evidence="1">Uncharacterized protein</fullName>
    </submittedName>
</protein>
<keyword evidence="2" id="KW-1185">Reference proteome</keyword>
<reference evidence="1 2" key="1">
    <citation type="journal article" date="2019" name="Sci. Rep.">
        <title>Orb-weaving spider Araneus ventricosus genome elucidates the spidroin gene catalogue.</title>
        <authorList>
            <person name="Kono N."/>
            <person name="Nakamura H."/>
            <person name="Ohtoshi R."/>
            <person name="Moran D.A.P."/>
            <person name="Shinohara A."/>
            <person name="Yoshida Y."/>
            <person name="Fujiwara M."/>
            <person name="Mori M."/>
            <person name="Tomita M."/>
            <person name="Arakawa K."/>
        </authorList>
    </citation>
    <scope>NUCLEOTIDE SEQUENCE [LARGE SCALE GENOMIC DNA]</scope>
</reference>
<dbReference type="Proteomes" id="UP000499080">
    <property type="component" value="Unassembled WGS sequence"/>
</dbReference>
<gene>
    <name evidence="1" type="ORF">AVEN_221397_1</name>
</gene>
<dbReference type="EMBL" id="BGPR01077232">
    <property type="protein sequence ID" value="GBL64687.1"/>
    <property type="molecule type" value="Genomic_DNA"/>
</dbReference>